<dbReference type="AlphaFoldDB" id="A0A0M3HWL6"/>
<reference evidence="2" key="1">
    <citation type="submission" date="2017-02" db="UniProtKB">
        <authorList>
            <consortium name="WormBaseParasite"/>
        </authorList>
    </citation>
    <scope>IDENTIFICATION</scope>
</reference>
<dbReference type="WBParaSite" id="ALUE_0000756201-mRNA-1">
    <property type="protein sequence ID" value="ALUE_0000756201-mRNA-1"/>
    <property type="gene ID" value="ALUE_0000756201"/>
</dbReference>
<dbReference type="Proteomes" id="UP000036681">
    <property type="component" value="Unplaced"/>
</dbReference>
<keyword evidence="1" id="KW-1185">Reference proteome</keyword>
<accession>A0A0M3HWL6</accession>
<sequence>MLAGQGYRDDSQAVATVRRRLEYLYQCSTSFVADSRQAMDLHPCELRRTIRRRLLPRHRGLALKMNRSLHDARRNALRNPQVLAAAVHTIRNTGNDCLGQRTHFVPQSSPISVQEMASSTSAHHSSPWR</sequence>
<organism evidence="1 2">
    <name type="scientific">Ascaris lumbricoides</name>
    <name type="common">Giant roundworm</name>
    <dbReference type="NCBI Taxonomy" id="6252"/>
    <lineage>
        <taxon>Eukaryota</taxon>
        <taxon>Metazoa</taxon>
        <taxon>Ecdysozoa</taxon>
        <taxon>Nematoda</taxon>
        <taxon>Chromadorea</taxon>
        <taxon>Rhabditida</taxon>
        <taxon>Spirurina</taxon>
        <taxon>Ascaridomorpha</taxon>
        <taxon>Ascaridoidea</taxon>
        <taxon>Ascarididae</taxon>
        <taxon>Ascaris</taxon>
    </lineage>
</organism>
<proteinExistence type="predicted"/>
<evidence type="ECO:0000313" key="1">
    <source>
        <dbReference type="Proteomes" id="UP000036681"/>
    </source>
</evidence>
<evidence type="ECO:0000313" key="2">
    <source>
        <dbReference type="WBParaSite" id="ALUE_0000756201-mRNA-1"/>
    </source>
</evidence>
<protein>
    <submittedName>
        <fullName evidence="2">Transposase</fullName>
    </submittedName>
</protein>
<name>A0A0M3HWL6_ASCLU</name>